<evidence type="ECO:0000256" key="5">
    <source>
        <dbReference type="SAM" id="MobiDB-lite"/>
    </source>
</evidence>
<evidence type="ECO:0000256" key="3">
    <source>
        <dbReference type="ARBA" id="ARBA00022723"/>
    </source>
</evidence>
<dbReference type="GO" id="GO:0020037">
    <property type="term" value="F:heme binding"/>
    <property type="evidence" value="ECO:0007669"/>
    <property type="project" value="InterPro"/>
</dbReference>
<feature type="region of interest" description="Disordered" evidence="5">
    <location>
        <begin position="145"/>
        <end position="205"/>
    </location>
</feature>
<keyword evidence="7" id="KW-1185">Reference proteome</keyword>
<keyword evidence="4" id="KW-0408">Iron</keyword>
<reference evidence="6" key="1">
    <citation type="submission" date="2020-06" db="EMBL/GenBank/DDBJ databases">
        <authorList>
            <consortium name="Plant Systems Biology data submission"/>
        </authorList>
    </citation>
    <scope>NUCLEOTIDE SEQUENCE</scope>
    <source>
        <strain evidence="6">D6</strain>
    </source>
</reference>
<evidence type="ECO:0000313" key="6">
    <source>
        <dbReference type="EMBL" id="CAB9503814.1"/>
    </source>
</evidence>
<organism evidence="6 7">
    <name type="scientific">Seminavis robusta</name>
    <dbReference type="NCBI Taxonomy" id="568900"/>
    <lineage>
        <taxon>Eukaryota</taxon>
        <taxon>Sar</taxon>
        <taxon>Stramenopiles</taxon>
        <taxon>Ochrophyta</taxon>
        <taxon>Bacillariophyta</taxon>
        <taxon>Bacillariophyceae</taxon>
        <taxon>Bacillariophycidae</taxon>
        <taxon>Naviculales</taxon>
        <taxon>Naviculaceae</taxon>
        <taxon>Seminavis</taxon>
    </lineage>
</organism>
<dbReference type="EMBL" id="CAICTM010000176">
    <property type="protein sequence ID" value="CAB9503814.1"/>
    <property type="molecule type" value="Genomic_DNA"/>
</dbReference>
<dbReference type="AlphaFoldDB" id="A0A9N8DJK7"/>
<gene>
    <name evidence="6" type="ORF">SEMRO_177_G077690.1</name>
</gene>
<keyword evidence="2" id="KW-0349">Heme</keyword>
<dbReference type="Pfam" id="PF01152">
    <property type="entry name" value="Bac_globin"/>
    <property type="match status" value="1"/>
</dbReference>
<dbReference type="InterPro" id="IPR012292">
    <property type="entry name" value="Globin/Proto"/>
</dbReference>
<sequence>MNTTANTTVSTPAVVNAQPSLLERLGGNDVLEVVLEGFYFRLLCDEDLLEIFDGIDTAWLKVHQHKFLTLAFNSADLSGKAVGKHIARGHARLWAKGLSERHFDLVVEHLVEALLEMDTEQSLMDDVVAVVRPLRTVFEENALKHRQQQQASSNSKIASTSNVTAVPNTQTKRDSATGSAAKKSTKKRSSSVSKSVFSMFNARTN</sequence>
<keyword evidence="3" id="KW-0479">Metal-binding</keyword>
<feature type="compositionally biased region" description="Polar residues" evidence="5">
    <location>
        <begin position="148"/>
        <end position="170"/>
    </location>
</feature>
<proteinExistence type="predicted"/>
<evidence type="ECO:0000256" key="2">
    <source>
        <dbReference type="ARBA" id="ARBA00022617"/>
    </source>
</evidence>
<dbReference type="Proteomes" id="UP001153069">
    <property type="component" value="Unassembled WGS sequence"/>
</dbReference>
<evidence type="ECO:0000256" key="4">
    <source>
        <dbReference type="ARBA" id="ARBA00023004"/>
    </source>
</evidence>
<evidence type="ECO:0000313" key="7">
    <source>
        <dbReference type="Proteomes" id="UP001153069"/>
    </source>
</evidence>
<dbReference type="CDD" id="cd00454">
    <property type="entry name" value="TrHb1_N"/>
    <property type="match status" value="1"/>
</dbReference>
<keyword evidence="1" id="KW-0813">Transport</keyword>
<protein>
    <submittedName>
        <fullName evidence="6">Truncated hemoglobin GlbN</fullName>
    </submittedName>
</protein>
<dbReference type="GO" id="GO:0019825">
    <property type="term" value="F:oxygen binding"/>
    <property type="evidence" value="ECO:0007669"/>
    <property type="project" value="InterPro"/>
</dbReference>
<evidence type="ECO:0000256" key="1">
    <source>
        <dbReference type="ARBA" id="ARBA00022448"/>
    </source>
</evidence>
<dbReference type="InterPro" id="IPR009050">
    <property type="entry name" value="Globin-like_sf"/>
</dbReference>
<dbReference type="SUPFAM" id="SSF46458">
    <property type="entry name" value="Globin-like"/>
    <property type="match status" value="1"/>
</dbReference>
<accession>A0A9N8DJK7</accession>
<comment type="caution">
    <text evidence="6">The sequence shown here is derived from an EMBL/GenBank/DDBJ whole genome shotgun (WGS) entry which is preliminary data.</text>
</comment>
<dbReference type="InterPro" id="IPR001486">
    <property type="entry name" value="Hemoglobin_trunc"/>
</dbReference>
<dbReference type="GO" id="GO:0046872">
    <property type="term" value="F:metal ion binding"/>
    <property type="evidence" value="ECO:0007669"/>
    <property type="project" value="UniProtKB-KW"/>
</dbReference>
<dbReference type="Gene3D" id="1.10.490.10">
    <property type="entry name" value="Globins"/>
    <property type="match status" value="1"/>
</dbReference>
<name>A0A9N8DJK7_9STRA</name>